<reference evidence="6 7" key="1">
    <citation type="submission" date="2016-05" db="EMBL/GenBank/DDBJ databases">
        <title>Complete genome sequence of a phthalic acid esters degrading Mycobacterium sp. YC-RL4.</title>
        <authorList>
            <person name="Ren L."/>
            <person name="Fan S."/>
            <person name="Ruth N."/>
            <person name="Jia Y."/>
            <person name="Wang J."/>
            <person name="Qiao C."/>
        </authorList>
    </citation>
    <scope>NUCLEOTIDE SEQUENCE [LARGE SCALE GENOMIC DNA]</scope>
    <source>
        <strain evidence="6 7">YC-RL4</strain>
    </source>
</reference>
<dbReference type="SMART" id="SM00346">
    <property type="entry name" value="HTH_ICLR"/>
    <property type="match status" value="1"/>
</dbReference>
<dbReference type="Proteomes" id="UP000077143">
    <property type="component" value="Chromosome"/>
</dbReference>
<feature type="domain" description="HTH iclR-type" evidence="4">
    <location>
        <begin position="11"/>
        <end position="78"/>
    </location>
</feature>
<dbReference type="SUPFAM" id="SSF55781">
    <property type="entry name" value="GAF domain-like"/>
    <property type="match status" value="1"/>
</dbReference>
<dbReference type="InterPro" id="IPR029016">
    <property type="entry name" value="GAF-like_dom_sf"/>
</dbReference>
<dbReference type="Pfam" id="PF09339">
    <property type="entry name" value="HTH_IclR"/>
    <property type="match status" value="1"/>
</dbReference>
<accession>A0A172UJ59</accession>
<proteinExistence type="predicted"/>
<evidence type="ECO:0000256" key="1">
    <source>
        <dbReference type="ARBA" id="ARBA00023015"/>
    </source>
</evidence>
<dbReference type="SUPFAM" id="SSF46785">
    <property type="entry name" value="Winged helix' DNA-binding domain"/>
    <property type="match status" value="1"/>
</dbReference>
<evidence type="ECO:0000259" key="5">
    <source>
        <dbReference type="PROSITE" id="PS51078"/>
    </source>
</evidence>
<dbReference type="OrthoDB" id="7495200at2"/>
<dbReference type="InterPro" id="IPR050707">
    <property type="entry name" value="HTH_MetabolicPath_Reg"/>
</dbReference>
<evidence type="ECO:0000313" key="7">
    <source>
        <dbReference type="Proteomes" id="UP000077143"/>
    </source>
</evidence>
<dbReference type="GO" id="GO:0003700">
    <property type="term" value="F:DNA-binding transcription factor activity"/>
    <property type="evidence" value="ECO:0007669"/>
    <property type="project" value="TreeGrafter"/>
</dbReference>
<evidence type="ECO:0000313" key="6">
    <source>
        <dbReference type="EMBL" id="ANE79106.1"/>
    </source>
</evidence>
<protein>
    <submittedName>
        <fullName evidence="6">ArsR family transcriptional regulator</fullName>
    </submittedName>
</protein>
<name>A0A172UJ59_9MYCO</name>
<keyword evidence="1" id="KW-0805">Transcription regulation</keyword>
<evidence type="ECO:0000256" key="3">
    <source>
        <dbReference type="ARBA" id="ARBA00023163"/>
    </source>
</evidence>
<dbReference type="RefSeq" id="WP_067992747.1">
    <property type="nucleotide sequence ID" value="NZ_CP015596.1"/>
</dbReference>
<dbReference type="KEGG" id="madi:A7U43_07020"/>
<dbReference type="STRING" id="1682113.A7U43_07020"/>
<feature type="domain" description="IclR-ED" evidence="5">
    <location>
        <begin position="79"/>
        <end position="299"/>
    </location>
</feature>
<dbReference type="InterPro" id="IPR014757">
    <property type="entry name" value="Tscrpt_reg_IclR_C"/>
</dbReference>
<dbReference type="AlphaFoldDB" id="A0A172UJ59"/>
<dbReference type="PROSITE" id="PS51077">
    <property type="entry name" value="HTH_ICLR"/>
    <property type="match status" value="1"/>
</dbReference>
<gene>
    <name evidence="6" type="ORF">A7U43_07020</name>
</gene>
<organism evidence="6 7">
    <name type="scientific">Mycobacterium adipatum</name>
    <dbReference type="NCBI Taxonomy" id="1682113"/>
    <lineage>
        <taxon>Bacteria</taxon>
        <taxon>Bacillati</taxon>
        <taxon>Actinomycetota</taxon>
        <taxon>Actinomycetes</taxon>
        <taxon>Mycobacteriales</taxon>
        <taxon>Mycobacteriaceae</taxon>
        <taxon>Mycobacterium</taxon>
    </lineage>
</organism>
<dbReference type="GO" id="GO:0003677">
    <property type="term" value="F:DNA binding"/>
    <property type="evidence" value="ECO:0007669"/>
    <property type="project" value="UniProtKB-KW"/>
</dbReference>
<dbReference type="EMBL" id="CP015596">
    <property type="protein sequence ID" value="ANE79106.1"/>
    <property type="molecule type" value="Genomic_DNA"/>
</dbReference>
<dbReference type="PROSITE" id="PS51078">
    <property type="entry name" value="ICLR_ED"/>
    <property type="match status" value="1"/>
</dbReference>
<sequence length="304" mass="33390">MSSPEPSRRASPPTERVVAVLEFLARHPHDRFGLSELSRRVDLSKPTCLGILTTLTEAGYLVRDAGETSRDKTYRLGPALITLGHIAQESLRVSPAARDELRRLSETFGATAALSGVVDDRITLLDLVAPPGTPATVRVGQSYPFAPPVGLMFVLWDDHAVREWLHKQPTIPLRTDTARFERVISECRSAGYLVERLTPGGRRLYALMAGMSNRLPDELRALLGELVSDIGERVYLRGEDDPEARHDISVIAAPVHDHHQRQVMVATMQIGHALTDDEIDSRASALVETADAVTRSLGGVKATW</sequence>
<dbReference type="Gene3D" id="3.30.450.40">
    <property type="match status" value="2"/>
</dbReference>
<dbReference type="PANTHER" id="PTHR30136:SF24">
    <property type="entry name" value="HTH-TYPE TRANSCRIPTIONAL REPRESSOR ALLR"/>
    <property type="match status" value="1"/>
</dbReference>
<dbReference type="InterPro" id="IPR005471">
    <property type="entry name" value="Tscrpt_reg_IclR_N"/>
</dbReference>
<evidence type="ECO:0000259" key="4">
    <source>
        <dbReference type="PROSITE" id="PS51077"/>
    </source>
</evidence>
<keyword evidence="2" id="KW-0238">DNA-binding</keyword>
<dbReference type="GO" id="GO:0045892">
    <property type="term" value="P:negative regulation of DNA-templated transcription"/>
    <property type="evidence" value="ECO:0007669"/>
    <property type="project" value="TreeGrafter"/>
</dbReference>
<dbReference type="Gene3D" id="1.10.10.10">
    <property type="entry name" value="Winged helix-like DNA-binding domain superfamily/Winged helix DNA-binding domain"/>
    <property type="match status" value="1"/>
</dbReference>
<keyword evidence="7" id="KW-1185">Reference proteome</keyword>
<dbReference type="InterPro" id="IPR036390">
    <property type="entry name" value="WH_DNA-bd_sf"/>
</dbReference>
<keyword evidence="3" id="KW-0804">Transcription</keyword>
<dbReference type="InterPro" id="IPR036388">
    <property type="entry name" value="WH-like_DNA-bd_sf"/>
</dbReference>
<evidence type="ECO:0000256" key="2">
    <source>
        <dbReference type="ARBA" id="ARBA00023125"/>
    </source>
</evidence>
<dbReference type="PANTHER" id="PTHR30136">
    <property type="entry name" value="HELIX-TURN-HELIX TRANSCRIPTIONAL REGULATOR, ICLR FAMILY"/>
    <property type="match status" value="1"/>
</dbReference>